<evidence type="ECO:0000313" key="3">
    <source>
        <dbReference type="Proteomes" id="UP000247755"/>
    </source>
</evidence>
<accession>A0A318IQT3</accession>
<dbReference type="Proteomes" id="UP000247755">
    <property type="component" value="Unassembled WGS sequence"/>
</dbReference>
<dbReference type="InterPro" id="IPR044922">
    <property type="entry name" value="DUF2063_N_sf"/>
</dbReference>
<dbReference type="AlphaFoldDB" id="A0A318IQT3"/>
<dbReference type="Gene3D" id="1.10.150.690">
    <property type="entry name" value="DUF2063"/>
    <property type="match status" value="1"/>
</dbReference>
<feature type="domain" description="Putative DNA-binding" evidence="1">
    <location>
        <begin position="11"/>
        <end position="106"/>
    </location>
</feature>
<protein>
    <recommendedName>
        <fullName evidence="1">Putative DNA-binding domain-containing protein</fullName>
    </recommendedName>
</protein>
<name>A0A318IQT3_BURPY</name>
<comment type="caution">
    <text evidence="2">The sequence shown here is derived from an EMBL/GenBank/DDBJ whole genome shotgun (WGS) entry which is preliminary data.</text>
</comment>
<evidence type="ECO:0000259" key="1">
    <source>
        <dbReference type="Pfam" id="PF09836"/>
    </source>
</evidence>
<evidence type="ECO:0000313" key="2">
    <source>
        <dbReference type="EMBL" id="PXX35004.1"/>
    </source>
</evidence>
<dbReference type="InterPro" id="IPR018640">
    <property type="entry name" value="DUF2063"/>
</dbReference>
<reference evidence="2 3" key="1">
    <citation type="submission" date="2018-05" db="EMBL/GenBank/DDBJ databases">
        <title>Comparative genomics of bacterial root endophytes of switchgrass collected from native prairies over two seasons.</title>
        <authorList>
            <person name="Tang Y."/>
        </authorList>
    </citation>
    <scope>NUCLEOTIDE SEQUENCE [LARGE SCALE GENOMIC DNA]</scope>
    <source>
        <strain evidence="2 3">NFIX32</strain>
    </source>
</reference>
<organism evidence="2 3">
    <name type="scientific">Burkholderia pyrrocinia</name>
    <name type="common">Pseudomonas pyrrocinia</name>
    <dbReference type="NCBI Taxonomy" id="60550"/>
    <lineage>
        <taxon>Bacteria</taxon>
        <taxon>Pseudomonadati</taxon>
        <taxon>Pseudomonadota</taxon>
        <taxon>Betaproteobacteria</taxon>
        <taxon>Burkholderiales</taxon>
        <taxon>Burkholderiaceae</taxon>
        <taxon>Burkholderia</taxon>
        <taxon>Burkholderia cepacia complex</taxon>
    </lineage>
</organism>
<sequence>MKPQTHSLADVQQAFSRSLLCDADHDANDDVAAVVLGDGLEPRARLNIYRNTAMSVLANALRLSFPAVQRLVGPEFFDGAARLFCSTAPPHRAWLDEYGAQFPDFLAQMPQTASLPYLGDVARLEWQVNLVLHAPDDPILDLARLARLDDVALGELRLWPHPAARLLCCNAPADAIWRAVLENDDSALRAIRLDDAPAHLLVQRTAEDVETLRLGVAEWQIITALFAGETVSVALAKAPEAHGYALLATCLARGCFAEASQSANDCAFDGGSRT</sequence>
<dbReference type="RefSeq" id="WP_072440249.1">
    <property type="nucleotide sequence ID" value="NZ_QJJY01000007.1"/>
</dbReference>
<proteinExistence type="predicted"/>
<gene>
    <name evidence="2" type="ORF">NA66_100716</name>
</gene>
<dbReference type="Pfam" id="PF09836">
    <property type="entry name" value="DUF2063"/>
    <property type="match status" value="1"/>
</dbReference>
<dbReference type="EMBL" id="QJJY01000007">
    <property type="protein sequence ID" value="PXX35004.1"/>
    <property type="molecule type" value="Genomic_DNA"/>
</dbReference>